<name>A0A1C4XFF2_9ACTN</name>
<dbReference type="Proteomes" id="UP000198864">
    <property type="component" value="Unassembled WGS sequence"/>
</dbReference>
<organism evidence="1 2">
    <name type="scientific">Micromonospora saelicesensis</name>
    <dbReference type="NCBI Taxonomy" id="285676"/>
    <lineage>
        <taxon>Bacteria</taxon>
        <taxon>Bacillati</taxon>
        <taxon>Actinomycetota</taxon>
        <taxon>Actinomycetes</taxon>
        <taxon>Micromonosporales</taxon>
        <taxon>Micromonosporaceae</taxon>
        <taxon>Micromonospora</taxon>
    </lineage>
</organism>
<gene>
    <name evidence="1" type="ORF">GA0070561_3371</name>
</gene>
<dbReference type="AlphaFoldDB" id="A0A1C4XFF2"/>
<evidence type="ECO:0000313" key="2">
    <source>
        <dbReference type="Proteomes" id="UP000198864"/>
    </source>
</evidence>
<dbReference type="InterPro" id="IPR037883">
    <property type="entry name" value="Knr4/Smi1-like_sf"/>
</dbReference>
<dbReference type="STRING" id="285676.GA0070561_3371"/>
<sequence length="213" mass="24478">MSACAVTLPAVNDQLTWIDRIIDVTGWRHEPEGGAGWEQVEAELGVTLPSDFKDLCRRFVPGLFMGVVDLLRPNDDHDSTSLLAWWNSSRRWMSEDDDPAARLYAPNGLYGPEKGSGLIEWGHDSSGGQYFWLADRSVESDQWPVIARHDPPHPWHRFDMSATEFVYRMLADPELEPFSMVTPTWRPFYLPYWQPFPSTPEEWEALGDPNREN</sequence>
<dbReference type="SUPFAM" id="SSF160631">
    <property type="entry name" value="SMI1/KNR4-like"/>
    <property type="match status" value="1"/>
</dbReference>
<proteinExistence type="predicted"/>
<protein>
    <recommendedName>
        <fullName evidence="3">Knr4/Smi1-like domain-containing protein</fullName>
    </recommendedName>
</protein>
<evidence type="ECO:0000313" key="1">
    <source>
        <dbReference type="EMBL" id="SCF07298.1"/>
    </source>
</evidence>
<dbReference type="EMBL" id="FMCR01000003">
    <property type="protein sequence ID" value="SCF07298.1"/>
    <property type="molecule type" value="Genomic_DNA"/>
</dbReference>
<accession>A0A1C4XFF2</accession>
<evidence type="ECO:0008006" key="3">
    <source>
        <dbReference type="Google" id="ProtNLM"/>
    </source>
</evidence>
<reference evidence="1 2" key="1">
    <citation type="submission" date="2016-06" db="EMBL/GenBank/DDBJ databases">
        <authorList>
            <person name="Kjaerup R.B."/>
            <person name="Dalgaard T.S."/>
            <person name="Juul-Madsen H.R."/>
        </authorList>
    </citation>
    <scope>NUCLEOTIDE SEQUENCE [LARGE SCALE GENOMIC DNA]</scope>
    <source>
        <strain evidence="1 2">DSM 44871</strain>
    </source>
</reference>